<dbReference type="GO" id="GO:0005786">
    <property type="term" value="C:signal recognition particle, endoplasmic reticulum targeting"/>
    <property type="evidence" value="ECO:0007669"/>
    <property type="project" value="TreeGrafter"/>
</dbReference>
<dbReference type="SUPFAM" id="SSF48452">
    <property type="entry name" value="TPR-like"/>
    <property type="match status" value="1"/>
</dbReference>
<gene>
    <name evidence="2" type="ORF">C922_02360</name>
</gene>
<feature type="region of interest" description="Disordered" evidence="1">
    <location>
        <begin position="284"/>
        <end position="333"/>
    </location>
</feature>
<feature type="compositionally biased region" description="Basic and acidic residues" evidence="1">
    <location>
        <begin position="295"/>
        <end position="308"/>
    </location>
</feature>
<reference evidence="2 3" key="1">
    <citation type="submission" date="2013-02" db="EMBL/GenBank/DDBJ databases">
        <title>The Genome Sequence of Plasmodium inui San Antonio 1.</title>
        <authorList>
            <consortium name="The Broad Institute Genome Sequencing Platform"/>
            <consortium name="The Broad Institute Genome Sequencing Center for Infectious Disease"/>
            <person name="Neafsey D."/>
            <person name="Cheeseman I."/>
            <person name="Volkman S."/>
            <person name="Adams J."/>
            <person name="Walker B."/>
            <person name="Young S.K."/>
            <person name="Zeng Q."/>
            <person name="Gargeya S."/>
            <person name="Fitzgerald M."/>
            <person name="Haas B."/>
            <person name="Abouelleil A."/>
            <person name="Alvarado L."/>
            <person name="Arachchi H.M."/>
            <person name="Berlin A.M."/>
            <person name="Chapman S.B."/>
            <person name="Dewar J."/>
            <person name="Goldberg J."/>
            <person name="Griggs A."/>
            <person name="Gujja S."/>
            <person name="Hansen M."/>
            <person name="Howarth C."/>
            <person name="Imamovic A."/>
            <person name="Larimer J."/>
            <person name="McCowan C."/>
            <person name="Murphy C."/>
            <person name="Neiman D."/>
            <person name="Pearson M."/>
            <person name="Priest M."/>
            <person name="Roberts A."/>
            <person name="Saif S."/>
            <person name="Shea T."/>
            <person name="Sisk P."/>
            <person name="Sykes S."/>
            <person name="Wortman J."/>
            <person name="Nusbaum C."/>
            <person name="Birren B."/>
        </authorList>
    </citation>
    <scope>NUCLEOTIDE SEQUENCE [LARGE SCALE GENOMIC DNA]</scope>
    <source>
        <strain evidence="2 3">San Antonio 1</strain>
    </source>
</reference>
<feature type="region of interest" description="Disordered" evidence="1">
    <location>
        <begin position="760"/>
        <end position="861"/>
    </location>
</feature>
<accession>W7A600</accession>
<dbReference type="InterPro" id="IPR011990">
    <property type="entry name" value="TPR-like_helical_dom_sf"/>
</dbReference>
<dbReference type="PANTHER" id="PTHR14094:SF9">
    <property type="entry name" value="SIGNAL RECOGNITION PARTICLE SUBUNIT SRP72"/>
    <property type="match status" value="1"/>
</dbReference>
<dbReference type="GeneID" id="20037634"/>
<dbReference type="AlphaFoldDB" id="W7A600"/>
<dbReference type="PANTHER" id="PTHR14094">
    <property type="entry name" value="SIGNAL RECOGNITION PARTICLE 72"/>
    <property type="match status" value="1"/>
</dbReference>
<feature type="compositionally biased region" description="Basic and acidic residues" evidence="1">
    <location>
        <begin position="793"/>
        <end position="816"/>
    </location>
</feature>
<feature type="compositionally biased region" description="Low complexity" evidence="1">
    <location>
        <begin position="828"/>
        <end position="837"/>
    </location>
</feature>
<sequence length="861" mass="98343">MSNAQADASEIFPLDEIKSHFESKKYEHVLNLTKKIYSSEQCDEYALRARYYCLIERGEFTRLFHEIMHMLVGGDESKNVAQGGIGASTVGKKRRITFKDLFQGNYACIKRKNVLFELFYCMYKLKKLKKLNGCLKYVAEKEENVPQFMDVLLAEVNFRLHHFEASIAWYENLVECQNAKQAVAASININSGYFSLYFRLLYEYNFLRSVNSRVSSDKAKQKDIEEVKNQIVTNTDGFKFEEERDSFEQIFNYATFFIVEKNYTEAVKFLDLADAICRSTFVGGSSSDSGIAEGVEERDQERANNTDDRADDEEDNPRGHTEETGKRSSADSARVSLLREDVLTNKRTLVQLQRAYVYSKSNRLKDAIAIYESVLESYPEKDQKGDAASSGRLIPLVAYNNYLALRHNCESQSVCHVKPRGKSALGSSGPPPSGKSPSGYAPSGSPPTFSLSQDKLNKIKSHLRMSRCDPHKGASQFMQSIALFNECVYSLKNDQKDEFKSKLRSFTTRFGNSILLDKLIALFLKSENAHIKCKHHLLKNIHLMYSHQNKIKFLNAYLSLCYEKKSFTEIVKMYWKYEYVFKMDAHHYRTFFSNLFYIYICAHYVGESVPLMGKNNASLPSVPSGSAKGGDDQGAHGDGIATPRNLPLVIDLFNKYKQAIRTDLKIVNYETVFLVSKYLLQHGKEELLTDLFDHLTKHVKNDFHFFSCFTYIYTYINMELTHKYEDKLKKAVLTETYLIDVEDLENKNFTLGFSSTGATTTPGGGNVHSDSPCTVPIDRNKKKRKRSKKTKNKKDGMGNHAGYDPEKWLPKHEKTGFKKSKKKKQKMAEAPSKPKVVVVEEPKNNPAGSSKLQGLKKRRKK</sequence>
<evidence type="ECO:0000313" key="2">
    <source>
        <dbReference type="EMBL" id="EUD67210.1"/>
    </source>
</evidence>
<protein>
    <recommendedName>
        <fullName evidence="4">Signal recognition particle subunit SRP72</fullName>
    </recommendedName>
</protein>
<dbReference type="GO" id="GO:0043022">
    <property type="term" value="F:ribosome binding"/>
    <property type="evidence" value="ECO:0007669"/>
    <property type="project" value="TreeGrafter"/>
</dbReference>
<dbReference type="Gene3D" id="1.25.40.10">
    <property type="entry name" value="Tetratricopeptide repeat domain"/>
    <property type="match status" value="1"/>
</dbReference>
<keyword evidence="3" id="KW-1185">Reference proteome</keyword>
<evidence type="ECO:0000256" key="1">
    <source>
        <dbReference type="SAM" id="MobiDB-lite"/>
    </source>
</evidence>
<evidence type="ECO:0008006" key="4">
    <source>
        <dbReference type="Google" id="ProtNLM"/>
    </source>
</evidence>
<dbReference type="VEuPathDB" id="PlasmoDB:C922_02360"/>
<name>W7A600_9APIC</name>
<feature type="compositionally biased region" description="Basic and acidic residues" evidence="1">
    <location>
        <begin position="316"/>
        <end position="329"/>
    </location>
</feature>
<feature type="region of interest" description="Disordered" evidence="1">
    <location>
        <begin position="420"/>
        <end position="447"/>
    </location>
</feature>
<feature type="compositionally biased region" description="Basic residues" evidence="1">
    <location>
        <begin position="780"/>
        <end position="792"/>
    </location>
</feature>
<proteinExistence type="predicted"/>
<dbReference type="RefSeq" id="XP_008816181.1">
    <property type="nucleotide sequence ID" value="XM_008817959.1"/>
</dbReference>
<dbReference type="EMBL" id="KI965467">
    <property type="protein sequence ID" value="EUD67210.1"/>
    <property type="molecule type" value="Genomic_DNA"/>
</dbReference>
<dbReference type="Proteomes" id="UP000030640">
    <property type="component" value="Unassembled WGS sequence"/>
</dbReference>
<evidence type="ECO:0000313" key="3">
    <source>
        <dbReference type="Proteomes" id="UP000030640"/>
    </source>
</evidence>
<dbReference type="OrthoDB" id="372133at2759"/>
<dbReference type="GO" id="GO:0006614">
    <property type="term" value="P:SRP-dependent cotranslational protein targeting to membrane"/>
    <property type="evidence" value="ECO:0007669"/>
    <property type="project" value="InterPro"/>
</dbReference>
<dbReference type="InterPro" id="IPR026270">
    <property type="entry name" value="SRP72"/>
</dbReference>
<dbReference type="GO" id="GO:0008312">
    <property type="term" value="F:7S RNA binding"/>
    <property type="evidence" value="ECO:0007669"/>
    <property type="project" value="TreeGrafter"/>
</dbReference>
<organism evidence="2 3">
    <name type="scientific">Plasmodium inui San Antonio 1</name>
    <dbReference type="NCBI Taxonomy" id="1237626"/>
    <lineage>
        <taxon>Eukaryota</taxon>
        <taxon>Sar</taxon>
        <taxon>Alveolata</taxon>
        <taxon>Apicomplexa</taxon>
        <taxon>Aconoidasida</taxon>
        <taxon>Haemosporida</taxon>
        <taxon>Plasmodiidae</taxon>
        <taxon>Plasmodium</taxon>
        <taxon>Plasmodium (Plasmodium)</taxon>
    </lineage>
</organism>
<feature type="compositionally biased region" description="Low complexity" evidence="1">
    <location>
        <begin position="435"/>
        <end position="447"/>
    </location>
</feature>